<keyword evidence="2 7" id="KW-0812">Transmembrane</keyword>
<sequence length="349" mass="38726">MYNTTACVITAIILYVLSCILLALRVYVRFFLLRNSAIDDYIATIAAVTNSALSISYVLGVLRYRLGSDIPSEDSQHGLKVIFVGELFYFLTTYLAKLSFIFTLFRIVISKAHSYTLYLLTISGAAISIFAWFWVLFFCKPVQYFWEQVVDIEGGGSCKSVSSLGIVITIHAAWVLIADMTLGLGLPILLLWDSKMHRKMRASVYFLLGISSVASIATIVRLVYLPRKPVSDPLMANHPIIFWSVVEAAISIICTAGVTLKPLVVRLGVFGSSRSRTNPEDSSTAVHRWGMHPGPSAWTQAGGRRSIGHSAKWYGEPLELETRSMPGSPADDMGAIVVRTEIHQHRDHY</sequence>
<evidence type="ECO:0000256" key="2">
    <source>
        <dbReference type="ARBA" id="ARBA00022692"/>
    </source>
</evidence>
<proteinExistence type="inferred from homology"/>
<feature type="region of interest" description="Disordered" evidence="6">
    <location>
        <begin position="277"/>
        <end position="303"/>
    </location>
</feature>
<comment type="subcellular location">
    <subcellularLocation>
        <location evidence="1">Membrane</location>
        <topology evidence="1">Multi-pass membrane protein</topology>
    </subcellularLocation>
</comment>
<organism evidence="9 10">
    <name type="scientific">Aspergillus pseudodeflectus</name>
    <dbReference type="NCBI Taxonomy" id="176178"/>
    <lineage>
        <taxon>Eukaryota</taxon>
        <taxon>Fungi</taxon>
        <taxon>Dikarya</taxon>
        <taxon>Ascomycota</taxon>
        <taxon>Pezizomycotina</taxon>
        <taxon>Eurotiomycetes</taxon>
        <taxon>Eurotiomycetidae</taxon>
        <taxon>Eurotiales</taxon>
        <taxon>Aspergillaceae</taxon>
        <taxon>Aspergillus</taxon>
        <taxon>Aspergillus subgen. Nidulantes</taxon>
    </lineage>
</organism>
<evidence type="ECO:0000256" key="4">
    <source>
        <dbReference type="ARBA" id="ARBA00023136"/>
    </source>
</evidence>
<feature type="transmembrane region" description="Helical" evidence="7">
    <location>
        <begin position="166"/>
        <end position="192"/>
    </location>
</feature>
<evidence type="ECO:0000256" key="1">
    <source>
        <dbReference type="ARBA" id="ARBA00004141"/>
    </source>
</evidence>
<feature type="transmembrane region" description="Helical" evidence="7">
    <location>
        <begin position="117"/>
        <end position="137"/>
    </location>
</feature>
<dbReference type="GeneID" id="98159985"/>
<evidence type="ECO:0000256" key="6">
    <source>
        <dbReference type="SAM" id="MobiDB-lite"/>
    </source>
</evidence>
<dbReference type="Pfam" id="PF20684">
    <property type="entry name" value="Fung_rhodopsin"/>
    <property type="match status" value="1"/>
</dbReference>
<dbReference type="RefSeq" id="XP_070902013.1">
    <property type="nucleotide sequence ID" value="XM_071044821.1"/>
</dbReference>
<dbReference type="InterPro" id="IPR052337">
    <property type="entry name" value="SAT4-like"/>
</dbReference>
<evidence type="ECO:0000256" key="7">
    <source>
        <dbReference type="SAM" id="Phobius"/>
    </source>
</evidence>
<evidence type="ECO:0000313" key="9">
    <source>
        <dbReference type="EMBL" id="KAL2855606.1"/>
    </source>
</evidence>
<evidence type="ECO:0000313" key="10">
    <source>
        <dbReference type="Proteomes" id="UP001610444"/>
    </source>
</evidence>
<evidence type="ECO:0000256" key="5">
    <source>
        <dbReference type="ARBA" id="ARBA00038359"/>
    </source>
</evidence>
<feature type="transmembrane region" description="Helical" evidence="7">
    <location>
        <begin position="204"/>
        <end position="224"/>
    </location>
</feature>
<evidence type="ECO:0000259" key="8">
    <source>
        <dbReference type="Pfam" id="PF20684"/>
    </source>
</evidence>
<feature type="transmembrane region" description="Helical" evidence="7">
    <location>
        <begin position="240"/>
        <end position="260"/>
    </location>
</feature>
<keyword evidence="4 7" id="KW-0472">Membrane</keyword>
<dbReference type="EMBL" id="JBFXLR010000009">
    <property type="protein sequence ID" value="KAL2855606.1"/>
    <property type="molecule type" value="Genomic_DNA"/>
</dbReference>
<comment type="similarity">
    <text evidence="5">Belongs to the SAT4 family.</text>
</comment>
<evidence type="ECO:0000256" key="3">
    <source>
        <dbReference type="ARBA" id="ARBA00022989"/>
    </source>
</evidence>
<keyword evidence="10" id="KW-1185">Reference proteome</keyword>
<reference evidence="9 10" key="1">
    <citation type="submission" date="2024-07" db="EMBL/GenBank/DDBJ databases">
        <title>Section-level genome sequencing and comparative genomics of Aspergillus sections Usti and Cavernicolus.</title>
        <authorList>
            <consortium name="Lawrence Berkeley National Laboratory"/>
            <person name="Nybo J.L."/>
            <person name="Vesth T.C."/>
            <person name="Theobald S."/>
            <person name="Frisvad J.C."/>
            <person name="Larsen T.O."/>
            <person name="Kjaerboelling I."/>
            <person name="Rothschild-Mancinelli K."/>
            <person name="Lyhne E.K."/>
            <person name="Kogle M.E."/>
            <person name="Barry K."/>
            <person name="Clum A."/>
            <person name="Na H."/>
            <person name="Ledsgaard L."/>
            <person name="Lin J."/>
            <person name="Lipzen A."/>
            <person name="Kuo A."/>
            <person name="Riley R."/>
            <person name="Mondo S."/>
            <person name="LaButti K."/>
            <person name="Haridas S."/>
            <person name="Pangalinan J."/>
            <person name="Salamov A.A."/>
            <person name="Simmons B.A."/>
            <person name="Magnuson J.K."/>
            <person name="Chen J."/>
            <person name="Drula E."/>
            <person name="Henrissat B."/>
            <person name="Wiebenga A."/>
            <person name="Lubbers R.J."/>
            <person name="Gomes A.C."/>
            <person name="Macurrencykelacurrency M.R."/>
            <person name="Stajich J."/>
            <person name="Grigoriev I.V."/>
            <person name="Mortensen U.H."/>
            <person name="De vries R.P."/>
            <person name="Baker S.E."/>
            <person name="Andersen M.R."/>
        </authorList>
    </citation>
    <scope>NUCLEOTIDE SEQUENCE [LARGE SCALE GENOMIC DNA]</scope>
    <source>
        <strain evidence="9 10">CBS 756.74</strain>
    </source>
</reference>
<feature type="transmembrane region" description="Helical" evidence="7">
    <location>
        <begin position="6"/>
        <end position="28"/>
    </location>
</feature>
<accession>A0ABR4KTJ7</accession>
<name>A0ABR4KTJ7_9EURO</name>
<dbReference type="PANTHER" id="PTHR33048:SF96">
    <property type="entry name" value="INTEGRAL MEMBRANE PROTEIN"/>
    <property type="match status" value="1"/>
</dbReference>
<dbReference type="Proteomes" id="UP001610444">
    <property type="component" value="Unassembled WGS sequence"/>
</dbReference>
<feature type="transmembrane region" description="Helical" evidence="7">
    <location>
        <begin position="82"/>
        <end position="105"/>
    </location>
</feature>
<comment type="caution">
    <text evidence="9">The sequence shown here is derived from an EMBL/GenBank/DDBJ whole genome shotgun (WGS) entry which is preliminary data.</text>
</comment>
<feature type="domain" description="Rhodopsin" evidence="8">
    <location>
        <begin position="24"/>
        <end position="265"/>
    </location>
</feature>
<gene>
    <name evidence="9" type="ORF">BJX68DRAFT_263963</name>
</gene>
<keyword evidence="3 7" id="KW-1133">Transmembrane helix</keyword>
<feature type="transmembrane region" description="Helical" evidence="7">
    <location>
        <begin position="40"/>
        <end position="62"/>
    </location>
</feature>
<protein>
    <recommendedName>
        <fullName evidence="8">Rhodopsin domain-containing protein</fullName>
    </recommendedName>
</protein>
<dbReference type="PANTHER" id="PTHR33048">
    <property type="entry name" value="PTH11-LIKE INTEGRAL MEMBRANE PROTEIN (AFU_ORTHOLOGUE AFUA_5G11245)"/>
    <property type="match status" value="1"/>
</dbReference>
<dbReference type="InterPro" id="IPR049326">
    <property type="entry name" value="Rhodopsin_dom_fungi"/>
</dbReference>